<comment type="caution">
    <text evidence="2">The sequence shown here is derived from an EMBL/GenBank/DDBJ whole genome shotgun (WGS) entry which is preliminary data.</text>
</comment>
<reference evidence="3" key="1">
    <citation type="journal article" date="2019" name="Int. J. Syst. Evol. Microbiol.">
        <title>The Global Catalogue of Microorganisms (GCM) 10K type strain sequencing project: providing services to taxonomists for standard genome sequencing and annotation.</title>
        <authorList>
            <consortium name="The Broad Institute Genomics Platform"/>
            <consortium name="The Broad Institute Genome Sequencing Center for Infectious Disease"/>
            <person name="Wu L."/>
            <person name="Ma J."/>
        </authorList>
    </citation>
    <scope>NUCLEOTIDE SEQUENCE [LARGE SCALE GENOMIC DNA]</scope>
    <source>
        <strain evidence="3">CCUG 60214</strain>
    </source>
</reference>
<evidence type="ECO:0000313" key="3">
    <source>
        <dbReference type="Proteomes" id="UP001597168"/>
    </source>
</evidence>
<accession>A0ABW3QIP3</accession>
<evidence type="ECO:0000256" key="1">
    <source>
        <dbReference type="SAM" id="MobiDB-lite"/>
    </source>
</evidence>
<gene>
    <name evidence="2" type="ORF">ACFQ3T_02370</name>
</gene>
<dbReference type="EMBL" id="JBHTLK010000005">
    <property type="protein sequence ID" value="MFD1145965.1"/>
    <property type="molecule type" value="Genomic_DNA"/>
</dbReference>
<dbReference type="Proteomes" id="UP001597168">
    <property type="component" value="Unassembled WGS sequence"/>
</dbReference>
<dbReference type="RefSeq" id="WP_380719229.1">
    <property type="nucleotide sequence ID" value="NZ_JBHTLK010000005.1"/>
</dbReference>
<name>A0ABW3QIP3_9PSEU</name>
<proteinExistence type="predicted"/>
<keyword evidence="3" id="KW-1185">Reference proteome</keyword>
<organism evidence="2 3">
    <name type="scientific">Saccharothrix hoggarensis</name>
    <dbReference type="NCBI Taxonomy" id="913853"/>
    <lineage>
        <taxon>Bacteria</taxon>
        <taxon>Bacillati</taxon>
        <taxon>Actinomycetota</taxon>
        <taxon>Actinomycetes</taxon>
        <taxon>Pseudonocardiales</taxon>
        <taxon>Pseudonocardiaceae</taxon>
        <taxon>Saccharothrix</taxon>
    </lineage>
</organism>
<evidence type="ECO:0000313" key="2">
    <source>
        <dbReference type="EMBL" id="MFD1145965.1"/>
    </source>
</evidence>
<sequence length="114" mass="12399">MTGTEFDWFAKPVEAGGVRWTVHAAADPDRDAMVQRCRDCGVVLRDKTLLQRDLAELADTGSALVWYAVGARVGTDGIGEVRGLCYFEIGDRPLQPDEQPCTREVGDATATPES</sequence>
<feature type="region of interest" description="Disordered" evidence="1">
    <location>
        <begin position="94"/>
        <end position="114"/>
    </location>
</feature>
<feature type="compositionally biased region" description="Basic and acidic residues" evidence="1">
    <location>
        <begin position="94"/>
        <end position="106"/>
    </location>
</feature>
<protein>
    <submittedName>
        <fullName evidence="2">Uncharacterized protein</fullName>
    </submittedName>
</protein>